<dbReference type="PANTHER" id="PTHR30042:SF2">
    <property type="entry name" value="POTASSIUM-TRANSPORTING ATPASE KDPC SUBUNIT"/>
    <property type="match status" value="1"/>
</dbReference>
<gene>
    <name evidence="11 12" type="primary">kdpC</name>
    <name evidence="12" type="ORF">FIC82_005155</name>
</gene>
<evidence type="ECO:0000256" key="2">
    <source>
        <dbReference type="ARBA" id="ARBA00022475"/>
    </source>
</evidence>
<reference evidence="13" key="1">
    <citation type="journal article" date="2022" name="Int. J. Syst. Evol. Microbiol.">
        <title>Cellulosimicrobium protaetiae sp. nov., isolated from the gut of the larva of Protaetia brevitarsis seulensis.</title>
        <authorList>
            <person name="Le Han H."/>
            <person name="Nguyen T.T.H."/>
            <person name="Li Z."/>
            <person name="Shin N.R."/>
            <person name="Kim S.G."/>
        </authorList>
    </citation>
    <scope>NUCLEOTIDE SEQUENCE [LARGE SCALE GENOMIC DNA]</scope>
    <source>
        <strain evidence="13">BI34</strain>
    </source>
</reference>
<protein>
    <recommendedName>
        <fullName evidence="11">Potassium-transporting ATPase KdpC subunit</fullName>
    </recommendedName>
    <alternativeName>
        <fullName evidence="11">ATP phosphohydrolase [potassium-transporting] C chain</fullName>
    </alternativeName>
    <alternativeName>
        <fullName evidence="11">Potassium-binding and translocating subunit C</fullName>
    </alternativeName>
    <alternativeName>
        <fullName evidence="11">Potassium-translocating ATPase C chain</fullName>
    </alternativeName>
</protein>
<dbReference type="NCBIfam" id="TIGR00681">
    <property type="entry name" value="kdpC"/>
    <property type="match status" value="1"/>
</dbReference>
<dbReference type="GO" id="GO:0008556">
    <property type="term" value="F:P-type potassium transmembrane transporter activity"/>
    <property type="evidence" value="ECO:0007669"/>
    <property type="project" value="InterPro"/>
</dbReference>
<evidence type="ECO:0000256" key="10">
    <source>
        <dbReference type="ARBA" id="ARBA00023136"/>
    </source>
</evidence>
<keyword evidence="6 11" id="KW-0067">ATP-binding</keyword>
<dbReference type="GO" id="GO:0005524">
    <property type="term" value="F:ATP binding"/>
    <property type="evidence" value="ECO:0007669"/>
    <property type="project" value="UniProtKB-UniRule"/>
</dbReference>
<evidence type="ECO:0000256" key="7">
    <source>
        <dbReference type="ARBA" id="ARBA00022958"/>
    </source>
</evidence>
<evidence type="ECO:0000256" key="9">
    <source>
        <dbReference type="ARBA" id="ARBA00023065"/>
    </source>
</evidence>
<keyword evidence="4 11" id="KW-0812">Transmembrane</keyword>
<dbReference type="Proteomes" id="UP000451354">
    <property type="component" value="Chromosome"/>
</dbReference>
<evidence type="ECO:0000256" key="6">
    <source>
        <dbReference type="ARBA" id="ARBA00022840"/>
    </source>
</evidence>
<keyword evidence="7 11" id="KW-0630">Potassium</keyword>
<keyword evidence="1 11" id="KW-0813">Transport</keyword>
<keyword evidence="10 11" id="KW-0472">Membrane</keyword>
<dbReference type="AlphaFoldDB" id="A0A6M5UDG1"/>
<keyword evidence="13" id="KW-1185">Reference proteome</keyword>
<dbReference type="GO" id="GO:0005886">
    <property type="term" value="C:plasma membrane"/>
    <property type="evidence" value="ECO:0007669"/>
    <property type="project" value="UniProtKB-SubCell"/>
</dbReference>
<keyword evidence="9 11" id="KW-0406">Ion transport</keyword>
<dbReference type="PANTHER" id="PTHR30042">
    <property type="entry name" value="POTASSIUM-TRANSPORTING ATPASE C CHAIN"/>
    <property type="match status" value="1"/>
</dbReference>
<dbReference type="PIRSF" id="PIRSF001296">
    <property type="entry name" value="K_ATPase_KdpC"/>
    <property type="match status" value="1"/>
</dbReference>
<organism evidence="12 13">
    <name type="scientific">Cellulosimicrobium protaetiae</name>
    <dbReference type="NCBI Taxonomy" id="2587808"/>
    <lineage>
        <taxon>Bacteria</taxon>
        <taxon>Bacillati</taxon>
        <taxon>Actinomycetota</taxon>
        <taxon>Actinomycetes</taxon>
        <taxon>Micrococcales</taxon>
        <taxon>Promicromonosporaceae</taxon>
        <taxon>Cellulosimicrobium</taxon>
    </lineage>
</organism>
<comment type="function">
    <text evidence="11">Part of the high-affinity ATP-driven potassium transport (or Kdp) system, which catalyzes the hydrolysis of ATP coupled with the electrogenic transport of potassium into the cytoplasm. This subunit acts as a catalytic chaperone that increases the ATP-binding affinity of the ATP-hydrolyzing subunit KdpB by the formation of a transient KdpB/KdpC/ATP ternary complex.</text>
</comment>
<comment type="similarity">
    <text evidence="11">Belongs to the KdpC family.</text>
</comment>
<name>A0A6M5UDG1_9MICO</name>
<evidence type="ECO:0000256" key="4">
    <source>
        <dbReference type="ARBA" id="ARBA00022692"/>
    </source>
</evidence>
<proteinExistence type="inferred from homology"/>
<dbReference type="EMBL" id="CP052757">
    <property type="protein sequence ID" value="QJW35682.1"/>
    <property type="molecule type" value="Genomic_DNA"/>
</dbReference>
<evidence type="ECO:0000313" key="12">
    <source>
        <dbReference type="EMBL" id="QJW35682.1"/>
    </source>
</evidence>
<keyword evidence="8 11" id="KW-1133">Transmembrane helix</keyword>
<dbReference type="Pfam" id="PF02669">
    <property type="entry name" value="KdpC"/>
    <property type="match status" value="1"/>
</dbReference>
<evidence type="ECO:0000256" key="3">
    <source>
        <dbReference type="ARBA" id="ARBA00022538"/>
    </source>
</evidence>
<dbReference type="InterPro" id="IPR003820">
    <property type="entry name" value="KdpC"/>
</dbReference>
<accession>A0A6M5UDG1</accession>
<comment type="subcellular location">
    <subcellularLocation>
        <location evidence="11">Cell membrane</location>
        <topology evidence="11">Single-pass membrane protein</topology>
    </subcellularLocation>
</comment>
<evidence type="ECO:0000256" key="8">
    <source>
        <dbReference type="ARBA" id="ARBA00022989"/>
    </source>
</evidence>
<feature type="transmembrane region" description="Helical" evidence="11">
    <location>
        <begin position="32"/>
        <end position="56"/>
    </location>
</feature>
<dbReference type="HAMAP" id="MF_00276">
    <property type="entry name" value="KdpC"/>
    <property type="match status" value="1"/>
</dbReference>
<sequence length="240" mass="23756">MPSTSPVSSGARPPAAGGAVSFARQSWAGLRVLLLLTVLLGGLYPLAVTGVGQAVFGWQANGSLVRADGTRASSVDDTGADGAPVVGSVLVGQSFGEPGTAPEWFHGRPSAAGEGYDTLASAGSNLGPNNPDLVAAIEERRAAVAAEDGVDPATVPPDAVTASASGLDPHVSPAYAYQQVDRVAAVRGLDPAAVRTLVDDAVAGRVLGVLGDERVNVLALNLALDDLAPAGTASEGSGAS</sequence>
<comment type="subunit">
    <text evidence="11">The system is composed of three essential subunits: KdpA, KdpB and KdpC.</text>
</comment>
<dbReference type="KEGG" id="cprt:FIC82_005155"/>
<keyword evidence="5 11" id="KW-0547">Nucleotide-binding</keyword>
<dbReference type="NCBIfam" id="NF001454">
    <property type="entry name" value="PRK00315.1"/>
    <property type="match status" value="1"/>
</dbReference>
<evidence type="ECO:0000256" key="11">
    <source>
        <dbReference type="HAMAP-Rule" id="MF_00276"/>
    </source>
</evidence>
<keyword evidence="3 11" id="KW-0633">Potassium transport</keyword>
<evidence type="ECO:0000256" key="5">
    <source>
        <dbReference type="ARBA" id="ARBA00022741"/>
    </source>
</evidence>
<evidence type="ECO:0000313" key="13">
    <source>
        <dbReference type="Proteomes" id="UP000451354"/>
    </source>
</evidence>
<evidence type="ECO:0000256" key="1">
    <source>
        <dbReference type="ARBA" id="ARBA00022448"/>
    </source>
</evidence>
<keyword evidence="2 11" id="KW-1003">Cell membrane</keyword>